<protein>
    <submittedName>
        <fullName evidence="1">Uncharacterized protein</fullName>
    </submittedName>
</protein>
<gene>
    <name evidence="1" type="ORF">ETU09_07330</name>
</gene>
<evidence type="ECO:0000313" key="1">
    <source>
        <dbReference type="EMBL" id="TWP27455.1"/>
    </source>
</evidence>
<dbReference type="RefSeq" id="WP_146292847.1">
    <property type="nucleotide sequence ID" value="NZ_SELH01000022.1"/>
</dbReference>
<organism evidence="1 2">
    <name type="scientific">Apibacter muscae</name>
    <dbReference type="NCBI Taxonomy" id="2509004"/>
    <lineage>
        <taxon>Bacteria</taxon>
        <taxon>Pseudomonadati</taxon>
        <taxon>Bacteroidota</taxon>
        <taxon>Flavobacteriia</taxon>
        <taxon>Flavobacteriales</taxon>
        <taxon>Weeksellaceae</taxon>
        <taxon>Apibacter</taxon>
    </lineage>
</organism>
<sequence length="222" mass="25948">MIKICKFLILFIPIEVFTQTSIEKSAKDFIPAGYNIYETVFGDLNKDGLEDCVLIIKGTDKNQIIQDEFRGELDRNRRGIIVLFNKEDHYEPVLTNYNCFSSENEDGGIYFPPELYVNVNKGNLYIDYYYGRYGYWTYTFRYQNSDFELIGYDITSGGVVKNYISSINFSTKKKFEKINTNEEAVGGDEVFKKVWKNISIDKLLRLSEIKDFDELEIPYTDL</sequence>
<proteinExistence type="predicted"/>
<dbReference type="OrthoDB" id="86940at2"/>
<dbReference type="AlphaFoldDB" id="A0A563DB57"/>
<name>A0A563DB57_9FLAO</name>
<accession>A0A563DB57</accession>
<reference evidence="1 2" key="1">
    <citation type="submission" date="2019-02" db="EMBL/GenBank/DDBJ databases">
        <title>Apibacter muscae sp. nov.: a novel member of the house fly microbiota.</title>
        <authorList>
            <person name="Park R."/>
        </authorList>
    </citation>
    <scope>NUCLEOTIDE SEQUENCE [LARGE SCALE GENOMIC DNA]</scope>
    <source>
        <strain evidence="1 2">AL1</strain>
    </source>
</reference>
<evidence type="ECO:0000313" key="2">
    <source>
        <dbReference type="Proteomes" id="UP000319499"/>
    </source>
</evidence>
<dbReference type="Proteomes" id="UP000319499">
    <property type="component" value="Unassembled WGS sequence"/>
</dbReference>
<keyword evidence="2" id="KW-1185">Reference proteome</keyword>
<comment type="caution">
    <text evidence="1">The sequence shown here is derived from an EMBL/GenBank/DDBJ whole genome shotgun (WGS) entry which is preliminary data.</text>
</comment>
<dbReference type="EMBL" id="SELH01000022">
    <property type="protein sequence ID" value="TWP27455.1"/>
    <property type="molecule type" value="Genomic_DNA"/>
</dbReference>